<evidence type="ECO:0000313" key="3">
    <source>
        <dbReference type="EMBL" id="SDQ89678.1"/>
    </source>
</evidence>
<proteinExistence type="predicted"/>
<dbReference type="EMBL" id="QQST01000001">
    <property type="protein sequence ID" value="RDI71808.1"/>
    <property type="molecule type" value="Genomic_DNA"/>
</dbReference>
<dbReference type="Pfam" id="PF24381">
    <property type="entry name" value="DUF7537"/>
    <property type="match status" value="1"/>
</dbReference>
<dbReference type="Proteomes" id="UP000255421">
    <property type="component" value="Unassembled WGS sequence"/>
</dbReference>
<organism evidence="3 4">
    <name type="scientific">Halopelagius longus</name>
    <dbReference type="NCBI Taxonomy" id="1236180"/>
    <lineage>
        <taxon>Archaea</taxon>
        <taxon>Methanobacteriati</taxon>
        <taxon>Methanobacteriota</taxon>
        <taxon>Stenosarchaea group</taxon>
        <taxon>Halobacteria</taxon>
        <taxon>Halobacteriales</taxon>
        <taxon>Haloferacaceae</taxon>
    </lineage>
</organism>
<sequence>MSLLSVRPRTSTVTVAVALLLVLSGCNALSDSPTAGSEWVSPSESLPEELPPGVSESGVDADALIDANRAALYGEGFALRTNSIGGDESVRATADRSRVRYDVNTSGPDREVFLDGETMHVRTHRGNDTDVRTAPRSKDAAAVPDSFVRDDRLAQFLRAADHEPVGTVERDGETLVVLEADESDLSADAFGDWNVSTFRSQVLVGSDGLVYEFRGAAEGTDASGEEFRVAPRYSLEAVGNVSVERPAWADGE</sequence>
<reference evidence="4" key="1">
    <citation type="submission" date="2016-10" db="EMBL/GenBank/DDBJ databases">
        <authorList>
            <person name="Varghese N."/>
            <person name="Submissions S."/>
        </authorList>
    </citation>
    <scope>NUCLEOTIDE SEQUENCE [LARGE SCALE GENOMIC DNA]</scope>
    <source>
        <strain evidence="4">CGMCC 1.12397</strain>
    </source>
</reference>
<dbReference type="PROSITE" id="PS51257">
    <property type="entry name" value="PROKAR_LIPOPROTEIN"/>
    <property type="match status" value="1"/>
</dbReference>
<accession>A0A1H1EMB6</accession>
<dbReference type="AlphaFoldDB" id="A0A1H1EMB6"/>
<evidence type="ECO:0000313" key="5">
    <source>
        <dbReference type="Proteomes" id="UP000255421"/>
    </source>
</evidence>
<keyword evidence="5" id="KW-1185">Reference proteome</keyword>
<reference evidence="3" key="2">
    <citation type="submission" date="2016-10" db="EMBL/GenBank/DDBJ databases">
        <authorList>
            <person name="de Groot N.N."/>
        </authorList>
    </citation>
    <scope>NUCLEOTIDE SEQUENCE [LARGE SCALE GENOMIC DNA]</scope>
    <source>
        <strain evidence="3">CGMCC 1.12397</strain>
    </source>
</reference>
<reference evidence="2 5" key="3">
    <citation type="submission" date="2018-07" db="EMBL/GenBank/DDBJ databases">
        <title>Genome sequence of extremly halophilic archaeon Halopelagius longus strain BC12-B1.</title>
        <authorList>
            <person name="Zhang X."/>
        </authorList>
    </citation>
    <scope>NUCLEOTIDE SEQUENCE [LARGE SCALE GENOMIC DNA]</scope>
    <source>
        <strain evidence="2 5">BC12-B1</strain>
    </source>
</reference>
<protein>
    <submittedName>
        <fullName evidence="3">Uncharacterized protein</fullName>
    </submittedName>
</protein>
<gene>
    <name evidence="2" type="ORF">DWB78_08755</name>
    <name evidence="3" type="ORF">SAMN05216278_2966</name>
</gene>
<dbReference type="Proteomes" id="UP000199289">
    <property type="component" value="Unassembled WGS sequence"/>
</dbReference>
<feature type="region of interest" description="Disordered" evidence="1">
    <location>
        <begin position="33"/>
        <end position="58"/>
    </location>
</feature>
<evidence type="ECO:0000313" key="2">
    <source>
        <dbReference type="EMBL" id="RDI71808.1"/>
    </source>
</evidence>
<evidence type="ECO:0000256" key="1">
    <source>
        <dbReference type="SAM" id="MobiDB-lite"/>
    </source>
</evidence>
<dbReference type="InterPro" id="IPR055959">
    <property type="entry name" value="DUF7537"/>
</dbReference>
<name>A0A1H1EMB6_9EURY</name>
<evidence type="ECO:0000313" key="4">
    <source>
        <dbReference type="Proteomes" id="UP000199289"/>
    </source>
</evidence>
<dbReference type="EMBL" id="FNKQ01000003">
    <property type="protein sequence ID" value="SDQ89678.1"/>
    <property type="molecule type" value="Genomic_DNA"/>
</dbReference>